<dbReference type="Proteomes" id="UP000644693">
    <property type="component" value="Unassembled WGS sequence"/>
</dbReference>
<sequence length="76" mass="7706">MAAGMLAASILGDAGPVAIGVSAITLVCAVVCNSLVPATNRATDTGNQSLFNRLHHASVALTLIALLVNLCWVFVS</sequence>
<protein>
    <recommendedName>
        <fullName evidence="4">DUF4149 domain-containing protein</fullName>
    </recommendedName>
</protein>
<evidence type="ECO:0000313" key="3">
    <source>
        <dbReference type="Proteomes" id="UP000644693"/>
    </source>
</evidence>
<evidence type="ECO:0008006" key="4">
    <source>
        <dbReference type="Google" id="ProtNLM"/>
    </source>
</evidence>
<keyword evidence="3" id="KW-1185">Reference proteome</keyword>
<dbReference type="AlphaFoldDB" id="A0A918XLS0"/>
<comment type="caution">
    <text evidence="2">The sequence shown here is derived from an EMBL/GenBank/DDBJ whole genome shotgun (WGS) entry which is preliminary data.</text>
</comment>
<proteinExistence type="predicted"/>
<keyword evidence="1" id="KW-0812">Transmembrane</keyword>
<keyword evidence="1" id="KW-0472">Membrane</keyword>
<dbReference type="EMBL" id="BMYM01000003">
    <property type="protein sequence ID" value="GHD38275.1"/>
    <property type="molecule type" value="Genomic_DNA"/>
</dbReference>
<organism evidence="2 3">
    <name type="scientific">Parahalioglobus pacificus</name>
    <dbReference type="NCBI Taxonomy" id="930806"/>
    <lineage>
        <taxon>Bacteria</taxon>
        <taxon>Pseudomonadati</taxon>
        <taxon>Pseudomonadota</taxon>
        <taxon>Gammaproteobacteria</taxon>
        <taxon>Cellvibrionales</taxon>
        <taxon>Halieaceae</taxon>
        <taxon>Parahalioglobus</taxon>
    </lineage>
</organism>
<reference evidence="2" key="2">
    <citation type="submission" date="2020-09" db="EMBL/GenBank/DDBJ databases">
        <authorList>
            <person name="Sun Q."/>
            <person name="Kim S."/>
        </authorList>
    </citation>
    <scope>NUCLEOTIDE SEQUENCE</scope>
    <source>
        <strain evidence="2">KCTC 23430</strain>
    </source>
</reference>
<evidence type="ECO:0000256" key="1">
    <source>
        <dbReference type="SAM" id="Phobius"/>
    </source>
</evidence>
<reference evidence="2" key="1">
    <citation type="journal article" date="2014" name="Int. J. Syst. Evol. Microbiol.">
        <title>Complete genome sequence of Corynebacterium casei LMG S-19264T (=DSM 44701T), isolated from a smear-ripened cheese.</title>
        <authorList>
            <consortium name="US DOE Joint Genome Institute (JGI-PGF)"/>
            <person name="Walter F."/>
            <person name="Albersmeier A."/>
            <person name="Kalinowski J."/>
            <person name="Ruckert C."/>
        </authorList>
    </citation>
    <scope>NUCLEOTIDE SEQUENCE</scope>
    <source>
        <strain evidence="2">KCTC 23430</strain>
    </source>
</reference>
<evidence type="ECO:0000313" key="2">
    <source>
        <dbReference type="EMBL" id="GHD38275.1"/>
    </source>
</evidence>
<gene>
    <name evidence="2" type="ORF">GCM10007053_28630</name>
</gene>
<keyword evidence="1" id="KW-1133">Transmembrane helix</keyword>
<accession>A0A918XLS0</accession>
<feature type="transmembrane region" description="Helical" evidence="1">
    <location>
        <begin position="53"/>
        <end position="75"/>
    </location>
</feature>
<name>A0A918XLS0_9GAMM</name>